<gene>
    <name evidence="3" type="ORF">QR680_000776</name>
</gene>
<feature type="chain" id="PRO_5041405387" evidence="2">
    <location>
        <begin position="18"/>
        <end position="244"/>
    </location>
</feature>
<reference evidence="3" key="1">
    <citation type="submission" date="2023-06" db="EMBL/GenBank/DDBJ databases">
        <title>Genomic analysis of the entomopathogenic nematode Steinernema hermaphroditum.</title>
        <authorList>
            <person name="Schwarz E.M."/>
            <person name="Heppert J.K."/>
            <person name="Baniya A."/>
            <person name="Schwartz H.T."/>
            <person name="Tan C.-H."/>
            <person name="Antoshechkin I."/>
            <person name="Sternberg P.W."/>
            <person name="Goodrich-Blair H."/>
            <person name="Dillman A.R."/>
        </authorList>
    </citation>
    <scope>NUCLEOTIDE SEQUENCE</scope>
    <source>
        <strain evidence="3">PS9179</strain>
        <tissue evidence="3">Whole animal</tissue>
    </source>
</reference>
<name>A0AA39LE82_9BILA</name>
<keyword evidence="2" id="KW-0732">Signal</keyword>
<feature type="compositionally biased region" description="Polar residues" evidence="1">
    <location>
        <begin position="47"/>
        <end position="63"/>
    </location>
</feature>
<sequence>MRLVFVALLLAVAFAEGQVAENEFCKKNPHMRACQKERSLARTQTISQNDEDLTTVSPQSSGPVQHDVVPKKRNDERPPFEALLARRKARLQTLKAFLPPQEDARTDFTVVPLLRRRKREDTAAQEDASRKKRLHDYIDDDDYEYYLWRKFRREHMRRRGYHSRGNGYYYPSYGYGYRYPSYYYPSYSSGYSYPSYGGGYYPGYGGGYGGYGQAFNFGIGSGLNIGLPYGMGVGIGSGLGISVG</sequence>
<comment type="caution">
    <text evidence="3">The sequence shown here is derived from an EMBL/GenBank/DDBJ whole genome shotgun (WGS) entry which is preliminary data.</text>
</comment>
<feature type="signal peptide" evidence="2">
    <location>
        <begin position="1"/>
        <end position="17"/>
    </location>
</feature>
<evidence type="ECO:0000313" key="4">
    <source>
        <dbReference type="Proteomes" id="UP001175271"/>
    </source>
</evidence>
<evidence type="ECO:0000256" key="1">
    <source>
        <dbReference type="SAM" id="MobiDB-lite"/>
    </source>
</evidence>
<dbReference type="AlphaFoldDB" id="A0AA39LE82"/>
<accession>A0AA39LE82</accession>
<keyword evidence="4" id="KW-1185">Reference proteome</keyword>
<dbReference type="Proteomes" id="UP001175271">
    <property type="component" value="Unassembled WGS sequence"/>
</dbReference>
<evidence type="ECO:0000256" key="2">
    <source>
        <dbReference type="SAM" id="SignalP"/>
    </source>
</evidence>
<dbReference type="EMBL" id="JAUCMV010000005">
    <property type="protein sequence ID" value="KAK0394501.1"/>
    <property type="molecule type" value="Genomic_DNA"/>
</dbReference>
<proteinExistence type="predicted"/>
<feature type="region of interest" description="Disordered" evidence="1">
    <location>
        <begin position="47"/>
        <end position="73"/>
    </location>
</feature>
<evidence type="ECO:0000313" key="3">
    <source>
        <dbReference type="EMBL" id="KAK0394501.1"/>
    </source>
</evidence>
<protein>
    <submittedName>
        <fullName evidence="3">Uncharacterized protein</fullName>
    </submittedName>
</protein>
<organism evidence="3 4">
    <name type="scientific">Steinernema hermaphroditum</name>
    <dbReference type="NCBI Taxonomy" id="289476"/>
    <lineage>
        <taxon>Eukaryota</taxon>
        <taxon>Metazoa</taxon>
        <taxon>Ecdysozoa</taxon>
        <taxon>Nematoda</taxon>
        <taxon>Chromadorea</taxon>
        <taxon>Rhabditida</taxon>
        <taxon>Tylenchina</taxon>
        <taxon>Panagrolaimomorpha</taxon>
        <taxon>Strongyloidoidea</taxon>
        <taxon>Steinernematidae</taxon>
        <taxon>Steinernema</taxon>
    </lineage>
</organism>